<dbReference type="AlphaFoldDB" id="A0AA35M9A1"/>
<proteinExistence type="predicted"/>
<evidence type="ECO:0000256" key="1">
    <source>
        <dbReference type="SAM" id="SignalP"/>
    </source>
</evidence>
<feature type="chain" id="PRO_5041435062" description="Pectate lyase" evidence="1">
    <location>
        <begin position="19"/>
        <end position="100"/>
    </location>
</feature>
<sequence length="100" mass="10753">MRFWILFFSLGSLTFVQSFSSRSSPLRGSADKGIIVFLAAGTVFGLAFHTSVVNDIASVPCTWCDGEWSEIQGDVVVKRSQGSEIYKVGKAGDKAVTNDG</sequence>
<reference evidence="2" key="1">
    <citation type="submission" date="2023-01" db="EMBL/GenBank/DDBJ databases">
        <authorList>
            <person name="Piombo E."/>
        </authorList>
    </citation>
    <scope>NUCLEOTIDE SEQUENCE</scope>
</reference>
<evidence type="ECO:0008006" key="4">
    <source>
        <dbReference type="Google" id="ProtNLM"/>
    </source>
</evidence>
<protein>
    <recommendedName>
        <fullName evidence="4">Pectate lyase</fullName>
    </recommendedName>
</protein>
<gene>
    <name evidence="2" type="ORF">CCHLO57077_00017655</name>
</gene>
<evidence type="ECO:0000313" key="3">
    <source>
        <dbReference type="Proteomes" id="UP001160390"/>
    </source>
</evidence>
<accession>A0AA35M9A1</accession>
<dbReference type="EMBL" id="CABFNP030001210">
    <property type="protein sequence ID" value="CAI6092480.1"/>
    <property type="molecule type" value="Genomic_DNA"/>
</dbReference>
<keyword evidence="1" id="KW-0732">Signal</keyword>
<dbReference type="Proteomes" id="UP001160390">
    <property type="component" value="Unassembled WGS sequence"/>
</dbReference>
<comment type="caution">
    <text evidence="2">The sequence shown here is derived from an EMBL/GenBank/DDBJ whole genome shotgun (WGS) entry which is preliminary data.</text>
</comment>
<name>A0AA35M9A1_9HYPO</name>
<keyword evidence="3" id="KW-1185">Reference proteome</keyword>
<organism evidence="2 3">
    <name type="scientific">Clonostachys chloroleuca</name>
    <dbReference type="NCBI Taxonomy" id="1926264"/>
    <lineage>
        <taxon>Eukaryota</taxon>
        <taxon>Fungi</taxon>
        <taxon>Dikarya</taxon>
        <taxon>Ascomycota</taxon>
        <taxon>Pezizomycotina</taxon>
        <taxon>Sordariomycetes</taxon>
        <taxon>Hypocreomycetidae</taxon>
        <taxon>Hypocreales</taxon>
        <taxon>Bionectriaceae</taxon>
        <taxon>Clonostachys</taxon>
    </lineage>
</organism>
<feature type="signal peptide" evidence="1">
    <location>
        <begin position="1"/>
        <end position="18"/>
    </location>
</feature>
<evidence type="ECO:0000313" key="2">
    <source>
        <dbReference type="EMBL" id="CAI6092480.1"/>
    </source>
</evidence>